<dbReference type="PANTHER" id="PTHR11733">
    <property type="entry name" value="ZINC METALLOPROTEASE FAMILY M13 NEPRILYSIN-RELATED"/>
    <property type="match status" value="1"/>
</dbReference>
<gene>
    <name evidence="3" type="ORF">HPB52_006342</name>
</gene>
<dbReference type="InterPro" id="IPR018497">
    <property type="entry name" value="Peptidase_M13_C"/>
</dbReference>
<dbReference type="Pfam" id="PF01431">
    <property type="entry name" value="Peptidase_M13"/>
    <property type="match status" value="1"/>
</dbReference>
<keyword evidence="1" id="KW-0812">Transmembrane</keyword>
<dbReference type="GO" id="GO:0016485">
    <property type="term" value="P:protein processing"/>
    <property type="evidence" value="ECO:0007669"/>
    <property type="project" value="TreeGrafter"/>
</dbReference>
<protein>
    <recommendedName>
        <fullName evidence="2">Peptidase M13 C-terminal domain-containing protein</fullName>
    </recommendedName>
</protein>
<dbReference type="PANTHER" id="PTHR11733:SF241">
    <property type="entry name" value="GH26575P-RELATED"/>
    <property type="match status" value="1"/>
</dbReference>
<feature type="domain" description="Peptidase M13 C-terminal" evidence="2">
    <location>
        <begin position="209"/>
        <end position="296"/>
    </location>
</feature>
<reference evidence="3" key="1">
    <citation type="journal article" date="2020" name="Cell">
        <title>Large-Scale Comparative Analyses of Tick Genomes Elucidate Their Genetic Diversity and Vector Capacities.</title>
        <authorList>
            <consortium name="Tick Genome and Microbiome Consortium (TIGMIC)"/>
            <person name="Jia N."/>
            <person name="Wang J."/>
            <person name="Shi W."/>
            <person name="Du L."/>
            <person name="Sun Y."/>
            <person name="Zhan W."/>
            <person name="Jiang J.F."/>
            <person name="Wang Q."/>
            <person name="Zhang B."/>
            <person name="Ji P."/>
            <person name="Bell-Sakyi L."/>
            <person name="Cui X.M."/>
            <person name="Yuan T.T."/>
            <person name="Jiang B.G."/>
            <person name="Yang W.F."/>
            <person name="Lam T.T."/>
            <person name="Chang Q.C."/>
            <person name="Ding S.J."/>
            <person name="Wang X.J."/>
            <person name="Zhu J.G."/>
            <person name="Ruan X.D."/>
            <person name="Zhao L."/>
            <person name="Wei J.T."/>
            <person name="Ye R.Z."/>
            <person name="Que T.C."/>
            <person name="Du C.H."/>
            <person name="Zhou Y.H."/>
            <person name="Cheng J.X."/>
            <person name="Dai P.F."/>
            <person name="Guo W.B."/>
            <person name="Han X.H."/>
            <person name="Huang E.J."/>
            <person name="Li L.F."/>
            <person name="Wei W."/>
            <person name="Gao Y.C."/>
            <person name="Liu J.Z."/>
            <person name="Shao H.Z."/>
            <person name="Wang X."/>
            <person name="Wang C.C."/>
            <person name="Yang T.C."/>
            <person name="Huo Q.B."/>
            <person name="Li W."/>
            <person name="Chen H.Y."/>
            <person name="Chen S.E."/>
            <person name="Zhou L.G."/>
            <person name="Ni X.B."/>
            <person name="Tian J.H."/>
            <person name="Sheng Y."/>
            <person name="Liu T."/>
            <person name="Pan Y.S."/>
            <person name="Xia L.Y."/>
            <person name="Li J."/>
            <person name="Zhao F."/>
            <person name="Cao W.C."/>
        </authorList>
    </citation>
    <scope>NUCLEOTIDE SEQUENCE</scope>
    <source>
        <strain evidence="3">Rsan-2018</strain>
    </source>
</reference>
<comment type="caution">
    <text evidence="3">The sequence shown here is derived from an EMBL/GenBank/DDBJ whole genome shotgun (WGS) entry which is preliminary data.</text>
</comment>
<dbReference type="Proteomes" id="UP000821837">
    <property type="component" value="Unassembled WGS sequence"/>
</dbReference>
<evidence type="ECO:0000313" key="3">
    <source>
        <dbReference type="EMBL" id="KAH7943200.1"/>
    </source>
</evidence>
<dbReference type="EMBL" id="JABSTV010001253">
    <property type="protein sequence ID" value="KAH7943200.1"/>
    <property type="molecule type" value="Genomic_DNA"/>
</dbReference>
<organism evidence="3 4">
    <name type="scientific">Rhipicephalus sanguineus</name>
    <name type="common">Brown dog tick</name>
    <name type="synonym">Ixodes sanguineus</name>
    <dbReference type="NCBI Taxonomy" id="34632"/>
    <lineage>
        <taxon>Eukaryota</taxon>
        <taxon>Metazoa</taxon>
        <taxon>Ecdysozoa</taxon>
        <taxon>Arthropoda</taxon>
        <taxon>Chelicerata</taxon>
        <taxon>Arachnida</taxon>
        <taxon>Acari</taxon>
        <taxon>Parasitiformes</taxon>
        <taxon>Ixodida</taxon>
        <taxon>Ixodoidea</taxon>
        <taxon>Ixodidae</taxon>
        <taxon>Rhipicephalinae</taxon>
        <taxon>Rhipicephalus</taxon>
        <taxon>Rhipicephalus</taxon>
    </lineage>
</organism>
<feature type="transmembrane region" description="Helical" evidence="1">
    <location>
        <begin position="14"/>
        <end position="35"/>
    </location>
</feature>
<evidence type="ECO:0000313" key="4">
    <source>
        <dbReference type="Proteomes" id="UP000821837"/>
    </source>
</evidence>
<evidence type="ECO:0000259" key="2">
    <source>
        <dbReference type="Pfam" id="PF01431"/>
    </source>
</evidence>
<dbReference type="GO" id="GO:0005886">
    <property type="term" value="C:plasma membrane"/>
    <property type="evidence" value="ECO:0007669"/>
    <property type="project" value="TreeGrafter"/>
</dbReference>
<dbReference type="InterPro" id="IPR000718">
    <property type="entry name" value="Peptidase_M13"/>
</dbReference>
<dbReference type="GO" id="GO:0004222">
    <property type="term" value="F:metalloendopeptidase activity"/>
    <property type="evidence" value="ECO:0007669"/>
    <property type="project" value="InterPro"/>
</dbReference>
<reference evidence="3" key="2">
    <citation type="submission" date="2021-09" db="EMBL/GenBank/DDBJ databases">
        <authorList>
            <person name="Jia N."/>
            <person name="Wang J."/>
            <person name="Shi W."/>
            <person name="Du L."/>
            <person name="Sun Y."/>
            <person name="Zhan W."/>
            <person name="Jiang J."/>
            <person name="Wang Q."/>
            <person name="Zhang B."/>
            <person name="Ji P."/>
            <person name="Sakyi L.B."/>
            <person name="Cui X."/>
            <person name="Yuan T."/>
            <person name="Jiang B."/>
            <person name="Yang W."/>
            <person name="Lam T.T.-Y."/>
            <person name="Chang Q."/>
            <person name="Ding S."/>
            <person name="Wang X."/>
            <person name="Zhu J."/>
            <person name="Ruan X."/>
            <person name="Zhao L."/>
            <person name="Wei J."/>
            <person name="Que T."/>
            <person name="Du C."/>
            <person name="Cheng J."/>
            <person name="Dai P."/>
            <person name="Han X."/>
            <person name="Huang E."/>
            <person name="Gao Y."/>
            <person name="Liu J."/>
            <person name="Shao H."/>
            <person name="Ye R."/>
            <person name="Li L."/>
            <person name="Wei W."/>
            <person name="Wang X."/>
            <person name="Wang C."/>
            <person name="Huo Q."/>
            <person name="Li W."/>
            <person name="Guo W."/>
            <person name="Chen H."/>
            <person name="Chen S."/>
            <person name="Zhou L."/>
            <person name="Zhou L."/>
            <person name="Ni X."/>
            <person name="Tian J."/>
            <person name="Zhou Y."/>
            <person name="Sheng Y."/>
            <person name="Liu T."/>
            <person name="Pan Y."/>
            <person name="Xia L."/>
            <person name="Li J."/>
            <person name="Zhao F."/>
            <person name="Cao W."/>
        </authorList>
    </citation>
    <scope>NUCLEOTIDE SEQUENCE</scope>
    <source>
        <strain evidence="3">Rsan-2018</strain>
        <tissue evidence="3">Larvae</tissue>
    </source>
</reference>
<keyword evidence="1" id="KW-0472">Membrane</keyword>
<evidence type="ECO:0000256" key="1">
    <source>
        <dbReference type="SAM" id="Phobius"/>
    </source>
</evidence>
<name>A0A9D4PHM9_RHISA</name>
<dbReference type="InterPro" id="IPR024079">
    <property type="entry name" value="MetalloPept_cat_dom_sf"/>
</dbReference>
<dbReference type="PROSITE" id="PS51885">
    <property type="entry name" value="NEPRILYSIN"/>
    <property type="match status" value="1"/>
</dbReference>
<accession>A0A9D4PHM9</accession>
<proteinExistence type="predicted"/>
<keyword evidence="4" id="KW-1185">Reference proteome</keyword>
<dbReference type="Gene3D" id="3.40.390.10">
    <property type="entry name" value="Collagenase (Catalytic Domain)"/>
    <property type="match status" value="2"/>
</dbReference>
<keyword evidence="1" id="KW-1133">Transmembrane helix</keyword>
<dbReference type="AlphaFoldDB" id="A0A9D4PHM9"/>
<sequence length="299" mass="33419">MATKALEIHEHKTLFRQSLGILALVVVLSFVVFVLRPMKFLKGPFSFGADQPPVVIGMSVEAALFRYRCDQASEDAREAIDYYVDPCEDFHAYACGRLRGKDRAQLEDDRSRLQRVLFQLSLLNDSNHVAVQAAVLFKSCLNMPLSLEILLRENMLQFLNVTKLSAKTMLEGKETLLPGLTSNISTCLSRSSQNRLLDKLLDHIALQTVAFQVALRASKSYASAWTRIENAADAPAWKQTYFVKYCQRLCSKDASRSSTAALDAAIVCNSVVMNSREFAQLFRCERGDPMVPSAYCSAL</sequence>
<dbReference type="SUPFAM" id="SSF55486">
    <property type="entry name" value="Metalloproteases ('zincins'), catalytic domain"/>
    <property type="match status" value="2"/>
</dbReference>